<dbReference type="GO" id="GO:0003700">
    <property type="term" value="F:DNA-binding transcription factor activity"/>
    <property type="evidence" value="ECO:0007669"/>
    <property type="project" value="InterPro"/>
</dbReference>
<dbReference type="PROSITE" id="PS51000">
    <property type="entry name" value="HTH_DEOR_2"/>
    <property type="match status" value="1"/>
</dbReference>
<organism evidence="5 6">
    <name type="scientific">Actinosynnema pretiosum</name>
    <dbReference type="NCBI Taxonomy" id="42197"/>
    <lineage>
        <taxon>Bacteria</taxon>
        <taxon>Bacillati</taxon>
        <taxon>Actinomycetota</taxon>
        <taxon>Actinomycetes</taxon>
        <taxon>Pseudonocardiales</taxon>
        <taxon>Pseudonocardiaceae</taxon>
        <taxon>Actinosynnema</taxon>
    </lineage>
</organism>
<dbReference type="InterPro" id="IPR050313">
    <property type="entry name" value="Carb_Metab_HTH_regulators"/>
</dbReference>
<keyword evidence="6" id="KW-1185">Reference proteome</keyword>
<dbReference type="PANTHER" id="PTHR30363:SF44">
    <property type="entry name" value="AGA OPERON TRANSCRIPTIONAL REPRESSOR-RELATED"/>
    <property type="match status" value="1"/>
</dbReference>
<protein>
    <submittedName>
        <fullName evidence="5">Decarboxylase</fullName>
    </submittedName>
</protein>
<dbReference type="SUPFAM" id="SSF100950">
    <property type="entry name" value="NagB/RpiA/CoA transferase-like"/>
    <property type="match status" value="1"/>
</dbReference>
<dbReference type="Gene3D" id="1.10.10.10">
    <property type="entry name" value="Winged helix-like DNA-binding domain superfamily/Winged helix DNA-binding domain"/>
    <property type="match status" value="1"/>
</dbReference>
<dbReference type="SUPFAM" id="SSF46785">
    <property type="entry name" value="Winged helix' DNA-binding domain"/>
    <property type="match status" value="1"/>
</dbReference>
<dbReference type="RefSeq" id="WP_096497999.1">
    <property type="nucleotide sequence ID" value="NZ_CP023445.1"/>
</dbReference>
<dbReference type="EMBL" id="CP023445">
    <property type="protein sequence ID" value="ATE58387.1"/>
    <property type="molecule type" value="Genomic_DNA"/>
</dbReference>
<dbReference type="InterPro" id="IPR036390">
    <property type="entry name" value="WH_DNA-bd_sf"/>
</dbReference>
<dbReference type="InterPro" id="IPR037171">
    <property type="entry name" value="NagB/RpiA_transferase-like"/>
</dbReference>
<sequence length="254" mass="26712">MNSVDVAQRHEVILGSLRHGGRVGVAEIAELVGCSEMTVRRDLDVLEREGLLRRVRGAAVGMLTGQATPYSARVRQRVEAKRRIGAAVAAMLDDGETAVLDAGTTTLEVARSLVDRRVTVLALSLHAVDLLRGSAQVRLLLPGGEVRAGEQAFTGPLTEHAFRVMRFDTVVLSSCGLSARDGVSAHDLGESAVKLAAVGAAGRVVAAVDSSKFGRTAFGRVCGVEEIDVLVTDVDAPADEVARIRDAGVEVVLV</sequence>
<dbReference type="AlphaFoldDB" id="A0A290ZHA7"/>
<evidence type="ECO:0000259" key="4">
    <source>
        <dbReference type="PROSITE" id="PS51000"/>
    </source>
</evidence>
<evidence type="ECO:0000256" key="1">
    <source>
        <dbReference type="ARBA" id="ARBA00023015"/>
    </source>
</evidence>
<keyword evidence="1" id="KW-0805">Transcription regulation</keyword>
<feature type="domain" description="HTH deoR-type" evidence="4">
    <location>
        <begin position="6"/>
        <end position="61"/>
    </location>
</feature>
<dbReference type="SMART" id="SM01134">
    <property type="entry name" value="DeoRC"/>
    <property type="match status" value="1"/>
</dbReference>
<evidence type="ECO:0000313" key="5">
    <source>
        <dbReference type="EMBL" id="ATE58387.1"/>
    </source>
</evidence>
<dbReference type="PANTHER" id="PTHR30363">
    <property type="entry name" value="HTH-TYPE TRANSCRIPTIONAL REGULATOR SRLR-RELATED"/>
    <property type="match status" value="1"/>
</dbReference>
<dbReference type="PROSITE" id="PS00894">
    <property type="entry name" value="HTH_DEOR_1"/>
    <property type="match status" value="1"/>
</dbReference>
<evidence type="ECO:0000256" key="3">
    <source>
        <dbReference type="ARBA" id="ARBA00023163"/>
    </source>
</evidence>
<dbReference type="SMART" id="SM00420">
    <property type="entry name" value="HTH_DEOR"/>
    <property type="match status" value="1"/>
</dbReference>
<evidence type="ECO:0000256" key="2">
    <source>
        <dbReference type="ARBA" id="ARBA00023125"/>
    </source>
</evidence>
<keyword evidence="3" id="KW-0804">Transcription</keyword>
<dbReference type="Proteomes" id="UP000218505">
    <property type="component" value="Chromosome"/>
</dbReference>
<keyword evidence="2" id="KW-0238">DNA-binding</keyword>
<dbReference type="Pfam" id="PF08220">
    <property type="entry name" value="HTH_DeoR"/>
    <property type="match status" value="1"/>
</dbReference>
<dbReference type="PRINTS" id="PR00037">
    <property type="entry name" value="HTHLACR"/>
</dbReference>
<dbReference type="InterPro" id="IPR001034">
    <property type="entry name" value="DeoR_HTH"/>
</dbReference>
<dbReference type="Pfam" id="PF00455">
    <property type="entry name" value="DeoRC"/>
    <property type="match status" value="1"/>
</dbReference>
<proteinExistence type="predicted"/>
<reference evidence="5" key="1">
    <citation type="submission" date="2017-09" db="EMBL/GenBank/DDBJ databases">
        <title>Complete Genome Sequence of ansamitocin-producing Bacterium Actinosynnema pretiosum X47.</title>
        <authorList>
            <person name="Cao G."/>
            <person name="Zong G."/>
            <person name="Zhong C."/>
            <person name="Fu J."/>
        </authorList>
    </citation>
    <scope>NUCLEOTIDE SEQUENCE [LARGE SCALE GENOMIC DNA]</scope>
    <source>
        <strain evidence="5">X47</strain>
    </source>
</reference>
<name>A0A290ZHA7_9PSEU</name>
<dbReference type="KEGG" id="apre:CNX65_25495"/>
<evidence type="ECO:0000313" key="6">
    <source>
        <dbReference type="Proteomes" id="UP000218505"/>
    </source>
</evidence>
<dbReference type="InterPro" id="IPR018356">
    <property type="entry name" value="Tscrpt_reg_HTH_DeoR_CS"/>
</dbReference>
<dbReference type="GO" id="GO:0003677">
    <property type="term" value="F:DNA binding"/>
    <property type="evidence" value="ECO:0007669"/>
    <property type="project" value="UniProtKB-KW"/>
</dbReference>
<gene>
    <name evidence="5" type="ORF">CNX65_25495</name>
</gene>
<dbReference type="InterPro" id="IPR014036">
    <property type="entry name" value="DeoR-like_C"/>
</dbReference>
<accession>A0A290ZHA7</accession>
<dbReference type="InterPro" id="IPR036388">
    <property type="entry name" value="WH-like_DNA-bd_sf"/>
</dbReference>